<evidence type="ECO:0000256" key="10">
    <source>
        <dbReference type="ARBA" id="ARBA00023004"/>
    </source>
</evidence>
<comment type="similarity">
    <text evidence="4 14">Belongs to the cytochrome P450 family.</text>
</comment>
<evidence type="ECO:0000256" key="6">
    <source>
        <dbReference type="ARBA" id="ARBA00022723"/>
    </source>
</evidence>
<dbReference type="GO" id="GO:0005789">
    <property type="term" value="C:endoplasmic reticulum membrane"/>
    <property type="evidence" value="ECO:0007669"/>
    <property type="project" value="UniProtKB-SubCell"/>
</dbReference>
<feature type="binding site" description="axial binding residue" evidence="13">
    <location>
        <position position="456"/>
    </location>
    <ligand>
        <name>heme</name>
        <dbReference type="ChEBI" id="CHEBI:30413"/>
    </ligand>
    <ligandPart>
        <name>Fe</name>
        <dbReference type="ChEBI" id="CHEBI:18248"/>
    </ligandPart>
</feature>
<keyword evidence="15" id="KW-0812">Transmembrane</keyword>
<evidence type="ECO:0000256" key="3">
    <source>
        <dbReference type="ARBA" id="ARBA00004406"/>
    </source>
</evidence>
<evidence type="ECO:0000313" key="17">
    <source>
        <dbReference type="Proteomes" id="UP001378592"/>
    </source>
</evidence>
<proteinExistence type="inferred from homology"/>
<evidence type="ECO:0000256" key="15">
    <source>
        <dbReference type="SAM" id="Phobius"/>
    </source>
</evidence>
<keyword evidence="17" id="KW-1185">Reference proteome</keyword>
<comment type="cofactor">
    <cofactor evidence="1 13">
        <name>heme</name>
        <dbReference type="ChEBI" id="CHEBI:30413"/>
    </cofactor>
</comment>
<dbReference type="PRINTS" id="PR00463">
    <property type="entry name" value="EP450I"/>
</dbReference>
<evidence type="ECO:0000256" key="8">
    <source>
        <dbReference type="ARBA" id="ARBA00022848"/>
    </source>
</evidence>
<keyword evidence="15" id="KW-1133">Transmembrane helix</keyword>
<evidence type="ECO:0008006" key="18">
    <source>
        <dbReference type="Google" id="ProtNLM"/>
    </source>
</evidence>
<keyword evidence="12 15" id="KW-0472">Membrane</keyword>
<comment type="caution">
    <text evidence="16">The sequence shown here is derived from an EMBL/GenBank/DDBJ whole genome shotgun (WGS) entry which is preliminary data.</text>
</comment>
<keyword evidence="8" id="KW-0492">Microsome</keyword>
<dbReference type="InterPro" id="IPR036396">
    <property type="entry name" value="Cyt_P450_sf"/>
</dbReference>
<name>A0AAN9ZCF9_9ORTH</name>
<keyword evidence="10 13" id="KW-0408">Iron</keyword>
<evidence type="ECO:0000256" key="12">
    <source>
        <dbReference type="ARBA" id="ARBA00023136"/>
    </source>
</evidence>
<dbReference type="PANTHER" id="PTHR24292:SF54">
    <property type="entry name" value="CYP9F3-RELATED"/>
    <property type="match status" value="1"/>
</dbReference>
<dbReference type="Pfam" id="PF00067">
    <property type="entry name" value="p450"/>
    <property type="match status" value="1"/>
</dbReference>
<dbReference type="SUPFAM" id="SSF48264">
    <property type="entry name" value="Cytochrome P450"/>
    <property type="match status" value="1"/>
</dbReference>
<evidence type="ECO:0000256" key="13">
    <source>
        <dbReference type="PIRSR" id="PIRSR602401-1"/>
    </source>
</evidence>
<protein>
    <recommendedName>
        <fullName evidence="18">Cytochrome P450</fullName>
    </recommendedName>
</protein>
<dbReference type="AlphaFoldDB" id="A0AAN9ZCF9"/>
<dbReference type="PRINTS" id="PR00385">
    <property type="entry name" value="P450"/>
</dbReference>
<evidence type="ECO:0000256" key="5">
    <source>
        <dbReference type="ARBA" id="ARBA00022617"/>
    </source>
</evidence>
<dbReference type="CDD" id="cd11056">
    <property type="entry name" value="CYP6-like"/>
    <property type="match status" value="1"/>
</dbReference>
<sequence length="511" mass="57858">MGLATYILLYGVTFLAAAVLAAYLFSTRKFGHWKKKGVKDLTPIPFAGSLKDVVLMRKPLGVVTKEIYEEFKTERFIGIYAFDEPVLQIHDLDLVKAVLVKDFQYFCDRSLHADENVDPFLARAIFCLKGDRWKKCRTAISPGFTPGKMKRVFILISECVDLLVSQIEKDSQKGLPIDVNELAARYTTDAIASCAFGIQGHTLENPNAEFRRIMRLTFEFTPKEALALVSAFLSPKLTSLLGLKLIRSEVTNFILNTISTAITERETHQIKRNDLLDSLIQLKNSGVITDEDELDTQQNKAFHKFDMWDVMGNSLALLMAGFETSATTIAYVLYELAMNPDVQSKLREEIHDSISKQTLSYESLHDMKYLDMVLQETLRKYPPLAFIDRVSNKPYTLPGTTVTLEAGSRILIPSYGFHMNPEYYPNPKRFDPERFSEQNKHAKYSYLPFGEGPRNCAGIRFAGMQVKTAIARIICKYSVHPSSTTPTEIDFTPKTFLLQPKGGLEFIFKAI</sequence>
<accession>A0AAN9ZCF9</accession>
<dbReference type="GO" id="GO:0005506">
    <property type="term" value="F:iron ion binding"/>
    <property type="evidence" value="ECO:0007669"/>
    <property type="project" value="InterPro"/>
</dbReference>
<evidence type="ECO:0000256" key="2">
    <source>
        <dbReference type="ARBA" id="ARBA00004174"/>
    </source>
</evidence>
<keyword evidence="5 13" id="KW-0349">Heme</keyword>
<dbReference type="PANTHER" id="PTHR24292">
    <property type="entry name" value="CYTOCHROME P450"/>
    <property type="match status" value="1"/>
</dbReference>
<dbReference type="InterPro" id="IPR017972">
    <property type="entry name" value="Cyt_P450_CS"/>
</dbReference>
<evidence type="ECO:0000256" key="4">
    <source>
        <dbReference type="ARBA" id="ARBA00010617"/>
    </source>
</evidence>
<dbReference type="GO" id="GO:0020037">
    <property type="term" value="F:heme binding"/>
    <property type="evidence" value="ECO:0007669"/>
    <property type="project" value="InterPro"/>
</dbReference>
<evidence type="ECO:0000256" key="1">
    <source>
        <dbReference type="ARBA" id="ARBA00001971"/>
    </source>
</evidence>
<keyword evidence="7" id="KW-0256">Endoplasmic reticulum</keyword>
<dbReference type="PROSITE" id="PS00086">
    <property type="entry name" value="CYTOCHROME_P450"/>
    <property type="match status" value="1"/>
</dbReference>
<comment type="subcellular location">
    <subcellularLocation>
        <location evidence="3">Endoplasmic reticulum membrane</location>
        <topology evidence="3">Peripheral membrane protein</topology>
    </subcellularLocation>
    <subcellularLocation>
        <location evidence="2">Microsome membrane</location>
        <topology evidence="2">Peripheral membrane protein</topology>
    </subcellularLocation>
</comment>
<evidence type="ECO:0000313" key="16">
    <source>
        <dbReference type="EMBL" id="KAK7869834.1"/>
    </source>
</evidence>
<keyword evidence="9 14" id="KW-0560">Oxidoreductase</keyword>
<keyword evidence="11 14" id="KW-0503">Monooxygenase</keyword>
<evidence type="ECO:0000256" key="9">
    <source>
        <dbReference type="ARBA" id="ARBA00023002"/>
    </source>
</evidence>
<evidence type="ECO:0000256" key="14">
    <source>
        <dbReference type="RuleBase" id="RU000461"/>
    </source>
</evidence>
<keyword evidence="6 13" id="KW-0479">Metal-binding</keyword>
<dbReference type="Gene3D" id="1.10.630.10">
    <property type="entry name" value="Cytochrome P450"/>
    <property type="match status" value="1"/>
</dbReference>
<dbReference type="GO" id="GO:0016705">
    <property type="term" value="F:oxidoreductase activity, acting on paired donors, with incorporation or reduction of molecular oxygen"/>
    <property type="evidence" value="ECO:0007669"/>
    <property type="project" value="InterPro"/>
</dbReference>
<evidence type="ECO:0000256" key="11">
    <source>
        <dbReference type="ARBA" id="ARBA00023033"/>
    </source>
</evidence>
<dbReference type="EMBL" id="JAZDUA010000068">
    <property type="protein sequence ID" value="KAK7869834.1"/>
    <property type="molecule type" value="Genomic_DNA"/>
</dbReference>
<evidence type="ECO:0000256" key="7">
    <source>
        <dbReference type="ARBA" id="ARBA00022824"/>
    </source>
</evidence>
<feature type="transmembrane region" description="Helical" evidence="15">
    <location>
        <begin position="6"/>
        <end position="26"/>
    </location>
</feature>
<gene>
    <name evidence="16" type="ORF">R5R35_008052</name>
</gene>
<dbReference type="InterPro" id="IPR050476">
    <property type="entry name" value="Insect_CytP450_Detox"/>
</dbReference>
<dbReference type="InterPro" id="IPR001128">
    <property type="entry name" value="Cyt_P450"/>
</dbReference>
<dbReference type="Proteomes" id="UP001378592">
    <property type="component" value="Unassembled WGS sequence"/>
</dbReference>
<dbReference type="FunFam" id="1.10.630.10:FF:000042">
    <property type="entry name" value="Cytochrome P450"/>
    <property type="match status" value="1"/>
</dbReference>
<reference evidence="16 17" key="1">
    <citation type="submission" date="2024-03" db="EMBL/GenBank/DDBJ databases">
        <title>The genome assembly and annotation of the cricket Gryllus longicercus Weissman &amp; Gray.</title>
        <authorList>
            <person name="Szrajer S."/>
            <person name="Gray D."/>
            <person name="Ylla G."/>
        </authorList>
    </citation>
    <scope>NUCLEOTIDE SEQUENCE [LARGE SCALE GENOMIC DNA]</scope>
    <source>
        <strain evidence="16">DAG 2021-001</strain>
        <tissue evidence="16">Whole body minus gut</tissue>
    </source>
</reference>
<organism evidence="16 17">
    <name type="scientific">Gryllus longicercus</name>
    <dbReference type="NCBI Taxonomy" id="2509291"/>
    <lineage>
        <taxon>Eukaryota</taxon>
        <taxon>Metazoa</taxon>
        <taxon>Ecdysozoa</taxon>
        <taxon>Arthropoda</taxon>
        <taxon>Hexapoda</taxon>
        <taxon>Insecta</taxon>
        <taxon>Pterygota</taxon>
        <taxon>Neoptera</taxon>
        <taxon>Polyneoptera</taxon>
        <taxon>Orthoptera</taxon>
        <taxon>Ensifera</taxon>
        <taxon>Gryllidea</taxon>
        <taxon>Grylloidea</taxon>
        <taxon>Gryllidae</taxon>
        <taxon>Gryllinae</taxon>
        <taxon>Gryllus</taxon>
    </lineage>
</organism>
<dbReference type="GO" id="GO:0004497">
    <property type="term" value="F:monooxygenase activity"/>
    <property type="evidence" value="ECO:0007669"/>
    <property type="project" value="UniProtKB-KW"/>
</dbReference>
<dbReference type="InterPro" id="IPR002401">
    <property type="entry name" value="Cyt_P450_E_grp-I"/>
</dbReference>